<keyword evidence="5" id="KW-1185">Reference proteome</keyword>
<proteinExistence type="predicted"/>
<feature type="repeat" description="ANK" evidence="3">
    <location>
        <begin position="181"/>
        <end position="213"/>
    </location>
</feature>
<evidence type="ECO:0000256" key="1">
    <source>
        <dbReference type="ARBA" id="ARBA00022737"/>
    </source>
</evidence>
<dbReference type="GO" id="GO:0005737">
    <property type="term" value="C:cytoplasm"/>
    <property type="evidence" value="ECO:0007669"/>
    <property type="project" value="TreeGrafter"/>
</dbReference>
<feature type="repeat" description="ANK" evidence="3">
    <location>
        <begin position="111"/>
        <end position="143"/>
    </location>
</feature>
<dbReference type="PROSITE" id="PS50088">
    <property type="entry name" value="ANK_REPEAT"/>
    <property type="match status" value="3"/>
</dbReference>
<dbReference type="EMBL" id="JANBVO010000015">
    <property type="protein sequence ID" value="KAJ9145008.1"/>
    <property type="molecule type" value="Genomic_DNA"/>
</dbReference>
<dbReference type="InterPro" id="IPR002110">
    <property type="entry name" value="Ankyrin_rpt"/>
</dbReference>
<name>A0AA38RTC0_9PEZI</name>
<dbReference type="SUPFAM" id="SSF48403">
    <property type="entry name" value="Ankyrin repeat"/>
    <property type="match status" value="1"/>
</dbReference>
<dbReference type="Proteomes" id="UP001174694">
    <property type="component" value="Unassembled WGS sequence"/>
</dbReference>
<dbReference type="SMART" id="SM00248">
    <property type="entry name" value="ANK"/>
    <property type="match status" value="5"/>
</dbReference>
<dbReference type="Gene3D" id="1.25.40.20">
    <property type="entry name" value="Ankyrin repeat-containing domain"/>
    <property type="match status" value="1"/>
</dbReference>
<dbReference type="AlphaFoldDB" id="A0AA38RTC0"/>
<evidence type="ECO:0000313" key="5">
    <source>
        <dbReference type="Proteomes" id="UP001174694"/>
    </source>
</evidence>
<comment type="caution">
    <text evidence="4">The sequence shown here is derived from an EMBL/GenBank/DDBJ whole genome shotgun (WGS) entry which is preliminary data.</text>
</comment>
<organism evidence="4 5">
    <name type="scientific">Pleurostoma richardsiae</name>
    <dbReference type="NCBI Taxonomy" id="41990"/>
    <lineage>
        <taxon>Eukaryota</taxon>
        <taxon>Fungi</taxon>
        <taxon>Dikarya</taxon>
        <taxon>Ascomycota</taxon>
        <taxon>Pezizomycotina</taxon>
        <taxon>Sordariomycetes</taxon>
        <taxon>Sordariomycetidae</taxon>
        <taxon>Calosphaeriales</taxon>
        <taxon>Pleurostomataceae</taxon>
        <taxon>Pleurostoma</taxon>
    </lineage>
</organism>
<gene>
    <name evidence="4" type="ORF">NKR23_g5631</name>
</gene>
<dbReference type="InterPro" id="IPR036770">
    <property type="entry name" value="Ankyrin_rpt-contain_sf"/>
</dbReference>
<dbReference type="PANTHER" id="PTHR23206:SF7">
    <property type="entry name" value="PROTEIN KINASE DOMAIN-CONTAINING PROTEIN"/>
    <property type="match status" value="1"/>
</dbReference>
<dbReference type="Pfam" id="PF12796">
    <property type="entry name" value="Ank_2"/>
    <property type="match status" value="1"/>
</dbReference>
<dbReference type="InterPro" id="IPR051631">
    <property type="entry name" value="Ankyrin-KH/SAM_domain"/>
</dbReference>
<sequence>MNHPEMIPLLLPEEQRPRVLKTIGAKILRPIIVDNPENTGVLNNVLQMGVVNLSTPEPVENEQVPGALFTPLGLAIGGAPEVHLGIVETLLRAGSSPDEIARFPPQYVTRIGETALMVAIEKGREDLVQLLLTYGANVNRETYLCIKRTPLQHAAELGDLGMVRLLLRNGADANGKPATRSGGTALQFAAISGNCNIAAELLNHEARLDALPSRVNGRWPLEGAAEHGRLDMIQFLWRAKGLSCKDAGFEERHCLRAMRFARENGHIGCGDLIAELSGIAAERLDGDDYGAKWLAY</sequence>
<reference evidence="4" key="1">
    <citation type="submission" date="2022-07" db="EMBL/GenBank/DDBJ databases">
        <title>Fungi with potential for degradation of polypropylene.</title>
        <authorList>
            <person name="Gostincar C."/>
        </authorList>
    </citation>
    <scope>NUCLEOTIDE SEQUENCE</scope>
    <source>
        <strain evidence="4">EXF-13308</strain>
    </source>
</reference>
<evidence type="ECO:0000256" key="2">
    <source>
        <dbReference type="ARBA" id="ARBA00023043"/>
    </source>
</evidence>
<accession>A0AA38RTC0</accession>
<keyword evidence="2 3" id="KW-0040">ANK repeat</keyword>
<evidence type="ECO:0000313" key="4">
    <source>
        <dbReference type="EMBL" id="KAJ9145008.1"/>
    </source>
</evidence>
<keyword evidence="1" id="KW-0677">Repeat</keyword>
<feature type="repeat" description="ANK" evidence="3">
    <location>
        <begin position="146"/>
        <end position="178"/>
    </location>
</feature>
<protein>
    <submittedName>
        <fullName evidence="4">Ankyrin</fullName>
    </submittedName>
</protein>
<dbReference type="PANTHER" id="PTHR23206">
    <property type="entry name" value="MASK PROTEIN"/>
    <property type="match status" value="1"/>
</dbReference>
<evidence type="ECO:0000256" key="3">
    <source>
        <dbReference type="PROSITE-ProRule" id="PRU00023"/>
    </source>
</evidence>
<dbReference type="PRINTS" id="PR01415">
    <property type="entry name" value="ANKYRIN"/>
</dbReference>
<dbReference type="PROSITE" id="PS50297">
    <property type="entry name" value="ANK_REP_REGION"/>
    <property type="match status" value="2"/>
</dbReference>